<dbReference type="HOGENOM" id="CLU_069491_2_0_1"/>
<feature type="compositionally biased region" description="Low complexity" evidence="4">
    <location>
        <begin position="57"/>
        <end position="87"/>
    </location>
</feature>
<sequence length="254" mass="27181">MEAELEGYEYQLSNIKTSLAKDPTNQDLLTLRDEVQLLVDLTKEALGQTQASKPVASSSRQPVTSRSSVVGSARSDSSSSSKGASSSASAAASALLSSGDDCMAKYAQDGKWYPARVTAVGGSKDNPVYSITWTEFNTTDAVGPAEIKAISDSKKRALAQSALDEAENARKRARNVKKEENRQVKAAEQVEKQKSWQSFAKKSAKKGVHIPGMTGESMFKTPDAPYAKVGVVGAGKGMTKMQDRARHIFPSEQG</sequence>
<dbReference type="AlphaFoldDB" id="G7E971"/>
<comment type="caution">
    <text evidence="6">The sequence shown here is derived from an EMBL/GenBank/DDBJ whole genome shotgun (WGS) entry which is preliminary data.</text>
</comment>
<dbReference type="OrthoDB" id="79171at2759"/>
<dbReference type="SUPFAM" id="SSF63748">
    <property type="entry name" value="Tudor/PWWP/MBT"/>
    <property type="match status" value="1"/>
</dbReference>
<feature type="region of interest" description="Disordered" evidence="4">
    <location>
        <begin position="202"/>
        <end position="222"/>
    </location>
</feature>
<dbReference type="GO" id="GO:0005634">
    <property type="term" value="C:nucleus"/>
    <property type="evidence" value="ECO:0007669"/>
    <property type="project" value="UniProtKB-SubCell"/>
</dbReference>
<evidence type="ECO:0000259" key="5">
    <source>
        <dbReference type="PROSITE" id="PS50304"/>
    </source>
</evidence>
<organism evidence="6 7">
    <name type="scientific">Mixia osmundae (strain CBS 9802 / IAM 14324 / JCM 22182 / KY 12970)</name>
    <dbReference type="NCBI Taxonomy" id="764103"/>
    <lineage>
        <taxon>Eukaryota</taxon>
        <taxon>Fungi</taxon>
        <taxon>Dikarya</taxon>
        <taxon>Basidiomycota</taxon>
        <taxon>Pucciniomycotina</taxon>
        <taxon>Mixiomycetes</taxon>
        <taxon>Mixiales</taxon>
        <taxon>Mixiaceae</taxon>
        <taxon>Mixia</taxon>
    </lineage>
</organism>
<dbReference type="RefSeq" id="XP_014568437.1">
    <property type="nucleotide sequence ID" value="XM_014712951.1"/>
</dbReference>
<dbReference type="STRING" id="764103.G7E971"/>
<dbReference type="PROSITE" id="PS50304">
    <property type="entry name" value="TUDOR"/>
    <property type="match status" value="1"/>
</dbReference>
<dbReference type="Gene3D" id="2.30.30.140">
    <property type="match status" value="1"/>
</dbReference>
<proteinExistence type="predicted"/>
<feature type="coiled-coil region" evidence="3">
    <location>
        <begin position="156"/>
        <end position="190"/>
    </location>
</feature>
<accession>G7E971</accession>
<name>G7E971_MIXOS</name>
<comment type="subcellular location">
    <subcellularLocation>
        <location evidence="1">Nucleus</location>
    </subcellularLocation>
</comment>
<dbReference type="InterPro" id="IPR002999">
    <property type="entry name" value="Tudor"/>
</dbReference>
<feature type="compositionally biased region" description="Polar residues" evidence="4">
    <location>
        <begin position="47"/>
        <end position="56"/>
    </location>
</feature>
<dbReference type="EMBL" id="BABT02000220">
    <property type="protein sequence ID" value="GAA99190.1"/>
    <property type="molecule type" value="Genomic_DNA"/>
</dbReference>
<dbReference type="Proteomes" id="UP000009131">
    <property type="component" value="Unassembled WGS sequence"/>
</dbReference>
<feature type="region of interest" description="Disordered" evidence="4">
    <location>
        <begin position="47"/>
        <end position="87"/>
    </location>
</feature>
<dbReference type="InParanoid" id="G7E971"/>
<gene>
    <name evidence="6" type="primary">Mo05882</name>
    <name evidence="6" type="ORF">E5Q_05882</name>
</gene>
<dbReference type="eggNOG" id="KOG3026">
    <property type="taxonomic scope" value="Eukaryota"/>
</dbReference>
<protein>
    <recommendedName>
        <fullName evidence="5">Tudor domain-containing protein</fullName>
    </recommendedName>
</protein>
<keyword evidence="2" id="KW-0539">Nucleus</keyword>
<evidence type="ECO:0000256" key="3">
    <source>
        <dbReference type="SAM" id="Coils"/>
    </source>
</evidence>
<dbReference type="OMA" id="CMAVWSQ"/>
<reference evidence="6 7" key="1">
    <citation type="journal article" date="2011" name="J. Gen. Appl. Microbiol.">
        <title>Draft genome sequencing of the enigmatic basidiomycete Mixia osmundae.</title>
        <authorList>
            <person name="Nishida H."/>
            <person name="Nagatsuka Y."/>
            <person name="Sugiyama J."/>
        </authorList>
    </citation>
    <scope>NUCLEOTIDE SEQUENCE [LARGE SCALE GENOMIC DNA]</scope>
    <source>
        <strain evidence="7">CBS 9802 / IAM 14324 / JCM 22182 / KY 12970</strain>
    </source>
</reference>
<keyword evidence="7" id="KW-1185">Reference proteome</keyword>
<evidence type="ECO:0000256" key="4">
    <source>
        <dbReference type="SAM" id="MobiDB-lite"/>
    </source>
</evidence>
<reference evidence="6 7" key="2">
    <citation type="journal article" date="2012" name="Open Biol.">
        <title>Characteristics of nucleosomes and linker DNA regions on the genome of the basidiomycete Mixia osmundae revealed by mono- and dinucleosome mapping.</title>
        <authorList>
            <person name="Nishida H."/>
            <person name="Kondo S."/>
            <person name="Matsumoto T."/>
            <person name="Suzuki Y."/>
            <person name="Yoshikawa H."/>
            <person name="Taylor T.D."/>
            <person name="Sugiyama J."/>
        </authorList>
    </citation>
    <scope>NUCLEOTIDE SEQUENCE [LARGE SCALE GENOMIC DNA]</scope>
    <source>
        <strain evidence="7">CBS 9802 / IAM 14324 / JCM 22182 / KY 12970</strain>
    </source>
</reference>
<evidence type="ECO:0000313" key="7">
    <source>
        <dbReference type="Proteomes" id="UP000009131"/>
    </source>
</evidence>
<evidence type="ECO:0000313" key="6">
    <source>
        <dbReference type="EMBL" id="GAA99190.1"/>
    </source>
</evidence>
<evidence type="ECO:0000256" key="2">
    <source>
        <dbReference type="ARBA" id="ARBA00023242"/>
    </source>
</evidence>
<feature type="domain" description="Tudor" evidence="5">
    <location>
        <begin position="95"/>
        <end position="157"/>
    </location>
</feature>
<keyword evidence="3" id="KW-0175">Coiled coil</keyword>
<dbReference type="PANTHER" id="PTHR46297">
    <property type="entry name" value="ZINC FINGER CCCH-TYPE WITH G PATCH DOMAIN-CONTAINING PROTEIN"/>
    <property type="match status" value="1"/>
</dbReference>
<evidence type="ECO:0000256" key="1">
    <source>
        <dbReference type="ARBA" id="ARBA00004123"/>
    </source>
</evidence>